<feature type="region of interest" description="Disordered" evidence="1">
    <location>
        <begin position="17"/>
        <end position="41"/>
    </location>
</feature>
<organism evidence="2 3">
    <name type="scientific">Microbacterium betulae</name>
    <dbReference type="NCBI Taxonomy" id="2981139"/>
    <lineage>
        <taxon>Bacteria</taxon>
        <taxon>Bacillati</taxon>
        <taxon>Actinomycetota</taxon>
        <taxon>Actinomycetes</taxon>
        <taxon>Micrococcales</taxon>
        <taxon>Microbacteriaceae</taxon>
        <taxon>Microbacterium</taxon>
    </lineage>
</organism>
<dbReference type="KEGG" id="mbet:N8K70_14385"/>
<name>A0AA97FJ95_9MICO</name>
<reference evidence="2 3" key="1">
    <citation type="submission" date="2023-02" db="EMBL/GenBank/DDBJ databases">
        <title>Microbacterium betulae sp. nov., isolated from birch wood.</title>
        <authorList>
            <person name="Pasciak M."/>
            <person name="Pawlik K.J."/>
            <person name="Martynowski D."/>
            <person name="Laczmanski L."/>
            <person name="Ciekot J."/>
            <person name="Szponar B."/>
            <person name="Wojcik-Fatla A."/>
            <person name="Mackiewicz B."/>
            <person name="Farian E."/>
            <person name="Cholewa G."/>
            <person name="Cholewa A."/>
            <person name="Dutkiewicz J."/>
        </authorList>
    </citation>
    <scope>NUCLEOTIDE SEQUENCE [LARGE SCALE GENOMIC DNA]</scope>
    <source>
        <strain evidence="2 3">AB</strain>
    </source>
</reference>
<evidence type="ECO:0000313" key="3">
    <source>
        <dbReference type="Proteomes" id="UP001305498"/>
    </source>
</evidence>
<accession>A0AA97FJ95</accession>
<dbReference type="AlphaFoldDB" id="A0AA97FJ95"/>
<dbReference type="EMBL" id="CP118157">
    <property type="protein sequence ID" value="WOF22567.1"/>
    <property type="molecule type" value="Genomic_DNA"/>
</dbReference>
<dbReference type="Proteomes" id="UP001305498">
    <property type="component" value="Chromosome"/>
</dbReference>
<keyword evidence="3" id="KW-1185">Reference proteome</keyword>
<evidence type="ECO:0000256" key="1">
    <source>
        <dbReference type="SAM" id="MobiDB-lite"/>
    </source>
</evidence>
<protein>
    <submittedName>
        <fullName evidence="2">Uncharacterized protein</fullName>
    </submittedName>
</protein>
<evidence type="ECO:0000313" key="2">
    <source>
        <dbReference type="EMBL" id="WOF22567.1"/>
    </source>
</evidence>
<proteinExistence type="predicted"/>
<dbReference type="RefSeq" id="WP_317139038.1">
    <property type="nucleotide sequence ID" value="NZ_CP118157.1"/>
</dbReference>
<sequence length="177" mass="19505">MGLWSTEDAVRRRWGSLAAGAGGPEGRAETVAGNQADADPRVTETRQVAEHAHRRRQQLNARQMRESIALSQRALGGSTPSRVIAHAVELRKQSERDRRALARSEALPVAEAAQLVRELAARDEAERQALERAQAARQKRIAQLGSRVDDILNGRAELSTFEQTCGKARALLDDLRK</sequence>
<gene>
    <name evidence="2" type="ORF">N8K70_14385</name>
</gene>